<name>A0ABQ0JWF6_9BACT</name>
<dbReference type="InterPro" id="IPR015860">
    <property type="entry name" value="ABC_transpr_TagH-like"/>
</dbReference>
<sequence>MSAVLTVNSVSKRYRIQRNRPVTLKESIIRRFTGRYNRDNDFWALRDVTFSVEQGRALGIVGHNGAGKSTLLRLLCGLGRPTTGCIRRVGQVSGLLELGSGFHPEMTGRENLMTGGILSGLTRRQVLAREEEIVAFAELEEFIDQPVRTYSNGMYLRLAFATTIHFDPDVLIIDEVLAVGDSRFQKKCLERLAAFRASDKTTILTSHDSGQIRSLCDEVLVLEEGRIVMQGDPESAIRYYNDLMRQRTEKRAEKLFGKTNQPNTVTQYGKRLGTQEAEICAVYLYDTQGKTTDTISSGDSLTISLEYNITKPMPDIAVIFGIYNEADIKCFETYILSACTTFGHIDQHGNFICHLPELPLLPGMYYINVGLYPLDWDYIYDYHWQMHPLHILSKNGANSGDTGVISLRPVWSILNIQNQTIETNIATQRK</sequence>
<dbReference type="PANTHER" id="PTHR46743">
    <property type="entry name" value="TEICHOIC ACIDS EXPORT ATP-BINDING PROTEIN TAGH"/>
    <property type="match status" value="1"/>
</dbReference>
<dbReference type="EMBL" id="BAFN01000001">
    <property type="protein sequence ID" value="GAN33101.1"/>
    <property type="molecule type" value="Genomic_DNA"/>
</dbReference>
<evidence type="ECO:0000256" key="3">
    <source>
        <dbReference type="ARBA" id="ARBA00022741"/>
    </source>
</evidence>
<dbReference type="InterPro" id="IPR027417">
    <property type="entry name" value="P-loop_NTPase"/>
</dbReference>
<dbReference type="RefSeq" id="WP_052563157.1">
    <property type="nucleotide sequence ID" value="NZ_BAFN01000001.1"/>
</dbReference>
<evidence type="ECO:0000313" key="7">
    <source>
        <dbReference type="Proteomes" id="UP000032309"/>
    </source>
</evidence>
<feature type="domain" description="ABC transporter" evidence="5">
    <location>
        <begin position="24"/>
        <end position="249"/>
    </location>
</feature>
<dbReference type="Pfam" id="PF00005">
    <property type="entry name" value="ABC_tran"/>
    <property type="match status" value="1"/>
</dbReference>
<reference evidence="7" key="1">
    <citation type="journal article" date="2015" name="Genome Announc.">
        <title>Draft Genome Sequence of an Anaerobic Ammonium-Oxidizing Bacterium, "Candidatus Brocadia sinica".</title>
        <authorList>
            <person name="Oshiki M."/>
            <person name="Shinyako-Hata K."/>
            <person name="Satoh H."/>
            <person name="Okabe S."/>
        </authorList>
    </citation>
    <scope>NUCLEOTIDE SEQUENCE [LARGE SCALE GENOMIC DNA]</scope>
    <source>
        <strain evidence="7">JPN1</strain>
    </source>
</reference>
<dbReference type="InterPro" id="IPR003593">
    <property type="entry name" value="AAA+_ATPase"/>
</dbReference>
<comment type="similarity">
    <text evidence="1">Belongs to the ABC transporter superfamily.</text>
</comment>
<dbReference type="InterPro" id="IPR029439">
    <property type="entry name" value="Wzt_C"/>
</dbReference>
<protein>
    <submittedName>
        <fullName evidence="6">ABC-type polysaccharide/polyol phosphate transport system ATPase component</fullName>
    </submittedName>
</protein>
<proteinExistence type="inferred from homology"/>
<organism evidence="6 7">
    <name type="scientific">Candidatus Brocadia sinica JPN1</name>
    <dbReference type="NCBI Taxonomy" id="1197129"/>
    <lineage>
        <taxon>Bacteria</taxon>
        <taxon>Pseudomonadati</taxon>
        <taxon>Planctomycetota</taxon>
        <taxon>Candidatus Brocadiia</taxon>
        <taxon>Candidatus Brocadiales</taxon>
        <taxon>Candidatus Brocadiaceae</taxon>
        <taxon>Candidatus Brocadia</taxon>
    </lineage>
</organism>
<evidence type="ECO:0000259" key="5">
    <source>
        <dbReference type="PROSITE" id="PS50893"/>
    </source>
</evidence>
<dbReference type="InterPro" id="IPR003439">
    <property type="entry name" value="ABC_transporter-like_ATP-bd"/>
</dbReference>
<keyword evidence="2" id="KW-0813">Transport</keyword>
<dbReference type="Pfam" id="PF14524">
    <property type="entry name" value="Wzt_C"/>
    <property type="match status" value="1"/>
</dbReference>
<dbReference type="SMART" id="SM00382">
    <property type="entry name" value="AAA"/>
    <property type="match status" value="1"/>
</dbReference>
<gene>
    <name evidence="6" type="ORF">BROSI_A1618</name>
</gene>
<accession>A0ABQ0JWF6</accession>
<dbReference type="PROSITE" id="PS50893">
    <property type="entry name" value="ABC_TRANSPORTER_2"/>
    <property type="match status" value="1"/>
</dbReference>
<evidence type="ECO:0000313" key="6">
    <source>
        <dbReference type="EMBL" id="GAN33101.1"/>
    </source>
</evidence>
<dbReference type="SUPFAM" id="SSF52540">
    <property type="entry name" value="P-loop containing nucleoside triphosphate hydrolases"/>
    <property type="match status" value="1"/>
</dbReference>
<dbReference type="Gene3D" id="3.40.50.300">
    <property type="entry name" value="P-loop containing nucleotide triphosphate hydrolases"/>
    <property type="match status" value="1"/>
</dbReference>
<evidence type="ECO:0000256" key="1">
    <source>
        <dbReference type="ARBA" id="ARBA00005417"/>
    </source>
</evidence>
<keyword evidence="7" id="KW-1185">Reference proteome</keyword>
<dbReference type="Proteomes" id="UP000032309">
    <property type="component" value="Unassembled WGS sequence"/>
</dbReference>
<dbReference type="CDD" id="cd03220">
    <property type="entry name" value="ABC_KpsT_Wzt"/>
    <property type="match status" value="1"/>
</dbReference>
<dbReference type="CDD" id="cd10147">
    <property type="entry name" value="Wzt_C-like"/>
    <property type="match status" value="1"/>
</dbReference>
<comment type="caution">
    <text evidence="6">The sequence shown here is derived from an EMBL/GenBank/DDBJ whole genome shotgun (WGS) entry which is preliminary data.</text>
</comment>
<evidence type="ECO:0000256" key="2">
    <source>
        <dbReference type="ARBA" id="ARBA00022448"/>
    </source>
</evidence>
<dbReference type="PANTHER" id="PTHR46743:SF2">
    <property type="entry name" value="TEICHOIC ACIDS EXPORT ATP-BINDING PROTEIN TAGH"/>
    <property type="match status" value="1"/>
</dbReference>
<dbReference type="InterPro" id="IPR050683">
    <property type="entry name" value="Bact_Polysacc_Export_ATP-bd"/>
</dbReference>
<keyword evidence="4" id="KW-0067">ATP-binding</keyword>
<evidence type="ECO:0000256" key="4">
    <source>
        <dbReference type="ARBA" id="ARBA00022840"/>
    </source>
</evidence>
<dbReference type="Gene3D" id="2.70.50.60">
    <property type="entry name" value="abc- transporter (atp binding component) like domain"/>
    <property type="match status" value="1"/>
</dbReference>
<keyword evidence="3" id="KW-0547">Nucleotide-binding</keyword>